<name>A0A391NQ82_9EUKA</name>
<dbReference type="AlphaFoldDB" id="A0A391NQ82"/>
<protein>
    <submittedName>
        <fullName evidence="1">Uncharacterized protein</fullName>
    </submittedName>
</protein>
<organism evidence="1 2">
    <name type="scientific">Kipferlia bialata</name>
    <dbReference type="NCBI Taxonomy" id="797122"/>
    <lineage>
        <taxon>Eukaryota</taxon>
        <taxon>Metamonada</taxon>
        <taxon>Carpediemonas-like organisms</taxon>
        <taxon>Kipferlia</taxon>
    </lineage>
</organism>
<keyword evidence="2" id="KW-1185">Reference proteome</keyword>
<evidence type="ECO:0000313" key="2">
    <source>
        <dbReference type="Proteomes" id="UP000265618"/>
    </source>
</evidence>
<dbReference type="EMBL" id="BDIP01004239">
    <property type="protein sequence ID" value="GCA63615.1"/>
    <property type="molecule type" value="Genomic_DNA"/>
</dbReference>
<reference evidence="1 2" key="1">
    <citation type="journal article" date="2018" name="PLoS ONE">
        <title>The draft genome of Kipferlia bialata reveals reductive genome evolution in fornicate parasites.</title>
        <authorList>
            <person name="Tanifuji G."/>
            <person name="Takabayashi S."/>
            <person name="Kume K."/>
            <person name="Takagi M."/>
            <person name="Nakayama T."/>
            <person name="Kamikawa R."/>
            <person name="Inagaki Y."/>
            <person name="Hashimoto T."/>
        </authorList>
    </citation>
    <scope>NUCLEOTIDE SEQUENCE [LARGE SCALE GENOMIC DNA]</scope>
    <source>
        <strain evidence="1">NY0173</strain>
    </source>
</reference>
<proteinExistence type="predicted"/>
<evidence type="ECO:0000313" key="1">
    <source>
        <dbReference type="EMBL" id="GCA63615.1"/>
    </source>
</evidence>
<gene>
    <name evidence="1" type="ORF">KIPB_010920</name>
</gene>
<dbReference type="Proteomes" id="UP000265618">
    <property type="component" value="Unassembled WGS sequence"/>
</dbReference>
<sequence>MGYRDEGFFEFWEPPCALYHPDPDGVSSTPCLTLDSRMRVKGEVVRMDLGDDVQQMVAVSPTSIYMVIGKRV</sequence>
<comment type="caution">
    <text evidence="1">The sequence shown here is derived from an EMBL/GenBank/DDBJ whole genome shotgun (WGS) entry which is preliminary data.</text>
</comment>
<accession>A0A391NQ82</accession>